<evidence type="ECO:0000313" key="1">
    <source>
        <dbReference type="EMBL" id="PSV87431.1"/>
    </source>
</evidence>
<dbReference type="EMBL" id="PYOJ01000028">
    <property type="protein sequence ID" value="PSV87431.1"/>
    <property type="molecule type" value="Genomic_DNA"/>
</dbReference>
<dbReference type="PROSITE" id="PS51257">
    <property type="entry name" value="PROKAR_LIPOPROTEIN"/>
    <property type="match status" value="1"/>
</dbReference>
<evidence type="ECO:0000313" key="2">
    <source>
        <dbReference type="Proteomes" id="UP000240410"/>
    </source>
</evidence>
<dbReference type="GO" id="GO:0016787">
    <property type="term" value="F:hydrolase activity"/>
    <property type="evidence" value="ECO:0007669"/>
    <property type="project" value="UniProtKB-KW"/>
</dbReference>
<dbReference type="RefSeq" id="WP_045069089.1">
    <property type="nucleotide sequence ID" value="NZ_JZSL01000009.1"/>
</dbReference>
<gene>
    <name evidence="1" type="ORF">CTM89_17260</name>
</gene>
<reference evidence="1 2" key="1">
    <citation type="submission" date="2018-03" db="EMBL/GenBank/DDBJ databases">
        <title>Whole genome sequencing of Histamine producing bacteria.</title>
        <authorList>
            <person name="Butler K."/>
        </authorList>
    </citation>
    <scope>NUCLEOTIDE SEQUENCE [LARGE SCALE GENOMIC DNA]</scope>
    <source>
        <strain evidence="1 2">ATCC 33979</strain>
    </source>
</reference>
<protein>
    <submittedName>
        <fullName evidence="1">Alpha/beta hydrolase</fullName>
    </submittedName>
</protein>
<dbReference type="STRING" id="553611.GCA_001557755_03061"/>
<organism evidence="1 2">
    <name type="scientific">Photobacterium leiognathi</name>
    <dbReference type="NCBI Taxonomy" id="553611"/>
    <lineage>
        <taxon>Bacteria</taxon>
        <taxon>Pseudomonadati</taxon>
        <taxon>Pseudomonadota</taxon>
        <taxon>Gammaproteobacteria</taxon>
        <taxon>Vibrionales</taxon>
        <taxon>Vibrionaceae</taxon>
        <taxon>Photobacterium</taxon>
    </lineage>
</organism>
<comment type="caution">
    <text evidence="1">The sequence shown here is derived from an EMBL/GenBank/DDBJ whole genome shotgun (WGS) entry which is preliminary data.</text>
</comment>
<dbReference type="AlphaFoldDB" id="A0A2T3M649"/>
<name>A0A2T3M649_PHOLE</name>
<accession>A0A2T3M649</accession>
<dbReference type="Proteomes" id="UP000240410">
    <property type="component" value="Unassembled WGS sequence"/>
</dbReference>
<proteinExistence type="predicted"/>
<keyword evidence="1" id="KW-0378">Hydrolase</keyword>
<dbReference type="OrthoDB" id="6198264at2"/>
<sequence length="373" mass="42418">MKHYKQWLFAASLSIIAGCNSGSSSSETKTVTRVKPAADYNFTEDEIAKLINDRETYLNSIDLSFDGTIYHHVKFAHPVSDDLMIVKLADNYDHDIDLMIDFSDDATCIIYKKDKYKEVFDCGEFNKSITDDSTFIQSTSIPHMNNVMLTYENDKIEYLPAIGSTLLTVEYYSDQIDILTSFVFKDFYNEFLKDSQDITDRDLNRSSLGLTTYQQLSNIVEDYYGYGQTMLLKFDNHIGGSMDDDINMYTGLMIRNNHMLTMVTRNGSVFSGGTDLFTAGEERILELAQPVTNIELTKQVGVHSWAEDDKTAKEFPFTDLSHRKQATYFAKMLGNKGVDFYLYTLDSAPASGEHWVTNDESAKYGLISGSYYE</sequence>